<dbReference type="Proteomes" id="UP000582659">
    <property type="component" value="Unassembled WGS sequence"/>
</dbReference>
<dbReference type="OrthoDB" id="10406017at2759"/>
<reference evidence="3" key="2">
    <citation type="submission" date="2020-08" db="EMBL/GenBank/DDBJ databases">
        <authorList>
            <person name="Kikuchi T."/>
        </authorList>
    </citation>
    <scope>NUCLEOTIDE SEQUENCE</scope>
    <source>
        <strain evidence="2">Ka4C1</strain>
    </source>
</reference>
<name>A0A1I7SF03_BURXY</name>
<keyword evidence="5" id="KW-1185">Reference proteome</keyword>
<dbReference type="AlphaFoldDB" id="A0A1I7SF03"/>
<evidence type="ECO:0000313" key="3">
    <source>
        <dbReference type="EMBL" id="CAG9088798.1"/>
    </source>
</evidence>
<feature type="signal peptide" evidence="1">
    <location>
        <begin position="1"/>
        <end position="18"/>
    </location>
</feature>
<evidence type="ECO:0000313" key="5">
    <source>
        <dbReference type="Proteomes" id="UP000659654"/>
    </source>
</evidence>
<organism evidence="4 6">
    <name type="scientific">Bursaphelenchus xylophilus</name>
    <name type="common">Pinewood nematode worm</name>
    <name type="synonym">Aphelenchoides xylophilus</name>
    <dbReference type="NCBI Taxonomy" id="6326"/>
    <lineage>
        <taxon>Eukaryota</taxon>
        <taxon>Metazoa</taxon>
        <taxon>Ecdysozoa</taxon>
        <taxon>Nematoda</taxon>
        <taxon>Chromadorea</taxon>
        <taxon>Rhabditida</taxon>
        <taxon>Tylenchina</taxon>
        <taxon>Tylenchomorpha</taxon>
        <taxon>Aphelenchoidea</taxon>
        <taxon>Aphelenchoididae</taxon>
        <taxon>Bursaphelenchus</taxon>
    </lineage>
</organism>
<accession>A0A1I7SF03</accession>
<keyword evidence="1" id="KW-0732">Signal</keyword>
<evidence type="ECO:0000313" key="2">
    <source>
        <dbReference type="EMBL" id="CAD5211641.1"/>
    </source>
</evidence>
<evidence type="ECO:0000313" key="6">
    <source>
        <dbReference type="WBParaSite" id="BXY_1161400.1"/>
    </source>
</evidence>
<dbReference type="Proteomes" id="UP000095284">
    <property type="component" value="Unplaced"/>
</dbReference>
<dbReference type="WBParaSite" id="BXY_1161400.1">
    <property type="protein sequence ID" value="BXY_1161400.1"/>
    <property type="gene ID" value="BXY_1161400"/>
</dbReference>
<gene>
    <name evidence="2" type="ORF">BXYJ_LOCUS2530</name>
</gene>
<dbReference type="EMBL" id="CAJFCV020000001">
    <property type="protein sequence ID" value="CAG9088798.1"/>
    <property type="molecule type" value="Genomic_DNA"/>
</dbReference>
<reference evidence="6" key="1">
    <citation type="submission" date="2016-11" db="UniProtKB">
        <authorList>
            <consortium name="WormBaseParasite"/>
        </authorList>
    </citation>
    <scope>IDENTIFICATION</scope>
</reference>
<evidence type="ECO:0000256" key="1">
    <source>
        <dbReference type="SAM" id="SignalP"/>
    </source>
</evidence>
<evidence type="ECO:0000313" key="4">
    <source>
        <dbReference type="Proteomes" id="UP000095284"/>
    </source>
</evidence>
<feature type="chain" id="PRO_5036022149" evidence="1">
    <location>
        <begin position="19"/>
        <end position="147"/>
    </location>
</feature>
<proteinExistence type="predicted"/>
<protein>
    <submittedName>
        <fullName evidence="2">(pine wood nematode) hypothetical protein</fullName>
    </submittedName>
</protein>
<dbReference type="Proteomes" id="UP000659654">
    <property type="component" value="Unassembled WGS sequence"/>
</dbReference>
<sequence>MIRIILISAILTISPTFSFNFDRFPMTNLEIGRNIDKYSLYLRPNAVYLRTGNLGLTGDDVRIPSSAKINEPYSGPAVIYIKFERRLGKTAVWRFVHTVQRELVDGNIIRNGEYVRLLPAEVRTQLLVEHLNHEKEESAEENDGDDE</sequence>
<dbReference type="EMBL" id="CAJFDI010000001">
    <property type="protein sequence ID" value="CAD5211641.1"/>
    <property type="molecule type" value="Genomic_DNA"/>
</dbReference>